<keyword evidence="4" id="KW-1185">Reference proteome</keyword>
<comment type="caution">
    <text evidence="3">The sequence shown here is derived from an EMBL/GenBank/DDBJ whole genome shotgun (WGS) entry which is preliminary data.</text>
</comment>
<dbReference type="SUPFAM" id="SSF159594">
    <property type="entry name" value="XCC0632-like"/>
    <property type="match status" value="1"/>
</dbReference>
<sequence length="211" mass="23055">MILSNRMIRHLLASTSIVLLSGCAGIVTPPASFTVYDLELPAAAERTGNSAFVPAAIEVRAPSWLSSSAMQYRLDYRQPTSREVFAESRWAGHPSEMLQRQLAASLGVSGGANGQCRLRLDLDEFIQRFQSVEASTSELVVRASILAPRDESVLARERFVIVTQAMSADAAGGVLAHRQGARRLTESLRNWLDTLDGDTAEGLNVRERCRP</sequence>
<evidence type="ECO:0000256" key="1">
    <source>
        <dbReference type="SAM" id="SignalP"/>
    </source>
</evidence>
<dbReference type="Pfam" id="PF03886">
    <property type="entry name" value="ABC_trans_aux"/>
    <property type="match status" value="1"/>
</dbReference>
<dbReference type="InterPro" id="IPR005586">
    <property type="entry name" value="ABC_trans_aux"/>
</dbReference>
<dbReference type="AlphaFoldDB" id="A0A972FJ29"/>
<keyword evidence="1" id="KW-0732">Signal</keyword>
<dbReference type="RefSeq" id="WP_168987980.1">
    <property type="nucleotide sequence ID" value="NZ_CAWPHM010000273.1"/>
</dbReference>
<name>A0A972FJ29_9RHOO</name>
<organism evidence="3 4">
    <name type="scientific">Azoarcus taiwanensis</name>
    <dbReference type="NCBI Taxonomy" id="666964"/>
    <lineage>
        <taxon>Bacteria</taxon>
        <taxon>Pseudomonadati</taxon>
        <taxon>Pseudomonadota</taxon>
        <taxon>Betaproteobacteria</taxon>
        <taxon>Rhodocyclales</taxon>
        <taxon>Zoogloeaceae</taxon>
        <taxon>Azoarcus</taxon>
    </lineage>
</organism>
<protein>
    <recommendedName>
        <fullName evidence="2">ABC-type transport auxiliary lipoprotein component domain-containing protein</fullName>
    </recommendedName>
</protein>
<dbReference type="Gene3D" id="3.40.50.10610">
    <property type="entry name" value="ABC-type transport auxiliary lipoprotein component"/>
    <property type="match status" value="1"/>
</dbReference>
<gene>
    <name evidence="3" type="ORF">GPA21_09595</name>
</gene>
<dbReference type="Proteomes" id="UP000599523">
    <property type="component" value="Unassembled WGS sequence"/>
</dbReference>
<feature type="chain" id="PRO_5038053655" description="ABC-type transport auxiliary lipoprotein component domain-containing protein" evidence="1">
    <location>
        <begin position="27"/>
        <end position="211"/>
    </location>
</feature>
<accession>A0A972FJ29</accession>
<evidence type="ECO:0000259" key="2">
    <source>
        <dbReference type="Pfam" id="PF03886"/>
    </source>
</evidence>
<evidence type="ECO:0000313" key="3">
    <source>
        <dbReference type="EMBL" id="NMG03226.1"/>
    </source>
</evidence>
<reference evidence="3" key="1">
    <citation type="submission" date="2019-12" db="EMBL/GenBank/DDBJ databases">
        <title>Comparative genomics gives insights into the taxonomy of the Azoarcus-Aromatoleum group and reveals separate origins of nif in the plant-associated Azoarcus and non-plant-associated Aromatoleum sub-groups.</title>
        <authorList>
            <person name="Lafos M."/>
            <person name="Maluk M."/>
            <person name="Batista M."/>
            <person name="Junghare M."/>
            <person name="Carmona M."/>
            <person name="Faoro H."/>
            <person name="Cruz L.M."/>
            <person name="Battistoni F."/>
            <person name="De Souza E."/>
            <person name="Pedrosa F."/>
            <person name="Chen W.-M."/>
            <person name="Poole P.S."/>
            <person name="Dixon R.A."/>
            <person name="James E.K."/>
        </authorList>
    </citation>
    <scope>NUCLEOTIDE SEQUENCE</scope>
    <source>
        <strain evidence="3">NSC3</strain>
    </source>
</reference>
<feature type="domain" description="ABC-type transport auxiliary lipoprotein component" evidence="2">
    <location>
        <begin position="36"/>
        <end position="187"/>
    </location>
</feature>
<evidence type="ECO:0000313" key="4">
    <source>
        <dbReference type="Proteomes" id="UP000599523"/>
    </source>
</evidence>
<dbReference type="PROSITE" id="PS51257">
    <property type="entry name" value="PROKAR_LIPOPROTEIN"/>
    <property type="match status" value="1"/>
</dbReference>
<feature type="signal peptide" evidence="1">
    <location>
        <begin position="1"/>
        <end position="26"/>
    </location>
</feature>
<dbReference type="EMBL" id="WTVM01000048">
    <property type="protein sequence ID" value="NMG03226.1"/>
    <property type="molecule type" value="Genomic_DNA"/>
</dbReference>
<proteinExistence type="predicted"/>